<evidence type="ECO:0000256" key="4">
    <source>
        <dbReference type="ARBA" id="ARBA00022777"/>
    </source>
</evidence>
<keyword evidence="1" id="KW-0723">Serine/threonine-protein kinase</keyword>
<dbReference type="InterPro" id="IPR051852">
    <property type="entry name" value="Alpha-type_PK"/>
</dbReference>
<dbReference type="SUPFAM" id="SSF56112">
    <property type="entry name" value="Protein kinase-like (PK-like)"/>
    <property type="match status" value="1"/>
</dbReference>
<evidence type="ECO:0000256" key="1">
    <source>
        <dbReference type="ARBA" id="ARBA00022527"/>
    </source>
</evidence>
<dbReference type="PROSITE" id="PS51158">
    <property type="entry name" value="ALPHA_KINASE"/>
    <property type="match status" value="1"/>
</dbReference>
<dbReference type="GO" id="GO:0004674">
    <property type="term" value="F:protein serine/threonine kinase activity"/>
    <property type="evidence" value="ECO:0007669"/>
    <property type="project" value="UniProtKB-KW"/>
</dbReference>
<keyword evidence="5" id="KW-0067">ATP-binding</keyword>
<reference evidence="7 8" key="1">
    <citation type="submission" date="2022-05" db="EMBL/GenBank/DDBJ databases">
        <title>A multi-omics perspective on studying reproductive biology in Daphnia sinensis.</title>
        <authorList>
            <person name="Jia J."/>
        </authorList>
    </citation>
    <scope>NUCLEOTIDE SEQUENCE [LARGE SCALE GENOMIC DNA]</scope>
    <source>
        <strain evidence="7 8">WSL</strain>
    </source>
</reference>
<feature type="domain" description="Alpha-type protein kinase" evidence="6">
    <location>
        <begin position="1"/>
        <end position="211"/>
    </location>
</feature>
<dbReference type="AlphaFoldDB" id="A0AAD5L2A7"/>
<accession>A0AAD5L2A7</accession>
<name>A0AAD5L2A7_9CRUS</name>
<proteinExistence type="predicted"/>
<dbReference type="Proteomes" id="UP000820818">
    <property type="component" value="Linkage Group LG8"/>
</dbReference>
<dbReference type="PANTHER" id="PTHR45992:SF11">
    <property type="entry name" value="ALPHA-TYPE PROTEIN KINASE DOMAIN-CONTAINING PROTEIN"/>
    <property type="match status" value="1"/>
</dbReference>
<evidence type="ECO:0000259" key="6">
    <source>
        <dbReference type="PROSITE" id="PS51158"/>
    </source>
</evidence>
<dbReference type="InterPro" id="IPR011009">
    <property type="entry name" value="Kinase-like_dom_sf"/>
</dbReference>
<dbReference type="SMART" id="SM00811">
    <property type="entry name" value="Alpha_kinase"/>
    <property type="match status" value="1"/>
</dbReference>
<comment type="caution">
    <text evidence="7">The sequence shown here is derived from an EMBL/GenBank/DDBJ whole genome shotgun (WGS) entry which is preliminary data.</text>
</comment>
<evidence type="ECO:0000256" key="2">
    <source>
        <dbReference type="ARBA" id="ARBA00022679"/>
    </source>
</evidence>
<dbReference type="Pfam" id="PF02816">
    <property type="entry name" value="Alpha_kinase"/>
    <property type="match status" value="1"/>
</dbReference>
<protein>
    <recommendedName>
        <fullName evidence="6">Alpha-type protein kinase domain-containing protein</fullName>
    </recommendedName>
</protein>
<evidence type="ECO:0000256" key="5">
    <source>
        <dbReference type="ARBA" id="ARBA00022840"/>
    </source>
</evidence>
<dbReference type="Gene3D" id="3.20.200.10">
    <property type="entry name" value="MHCK/EF2 kinase"/>
    <property type="match status" value="1"/>
</dbReference>
<evidence type="ECO:0000313" key="8">
    <source>
        <dbReference type="Proteomes" id="UP000820818"/>
    </source>
</evidence>
<keyword evidence="4" id="KW-0418">Kinase</keyword>
<dbReference type="CDD" id="cd17509">
    <property type="entry name" value="Alpha_kinase"/>
    <property type="match status" value="1"/>
</dbReference>
<evidence type="ECO:0000256" key="3">
    <source>
        <dbReference type="ARBA" id="ARBA00022741"/>
    </source>
</evidence>
<dbReference type="PANTHER" id="PTHR45992">
    <property type="entry name" value="EUKARYOTIC ELONGATION FACTOR 2 KINASE-RELATED"/>
    <property type="match status" value="1"/>
</dbReference>
<evidence type="ECO:0000313" key="7">
    <source>
        <dbReference type="EMBL" id="KAI9553925.1"/>
    </source>
</evidence>
<organism evidence="7 8">
    <name type="scientific">Daphnia sinensis</name>
    <dbReference type="NCBI Taxonomy" id="1820382"/>
    <lineage>
        <taxon>Eukaryota</taxon>
        <taxon>Metazoa</taxon>
        <taxon>Ecdysozoa</taxon>
        <taxon>Arthropoda</taxon>
        <taxon>Crustacea</taxon>
        <taxon>Branchiopoda</taxon>
        <taxon>Diplostraca</taxon>
        <taxon>Cladocera</taxon>
        <taxon>Anomopoda</taxon>
        <taxon>Daphniidae</taxon>
        <taxon>Daphnia</taxon>
        <taxon>Daphnia similis group</taxon>
    </lineage>
</organism>
<keyword evidence="3" id="KW-0547">Nucleotide-binding</keyword>
<keyword evidence="8" id="KW-1185">Reference proteome</keyword>
<dbReference type="InterPro" id="IPR004166">
    <property type="entry name" value="a-kinase_dom"/>
</dbReference>
<gene>
    <name evidence="7" type="ORF">GHT06_019195</name>
</gene>
<dbReference type="GO" id="GO:0005524">
    <property type="term" value="F:ATP binding"/>
    <property type="evidence" value="ECO:0007669"/>
    <property type="project" value="UniProtKB-KW"/>
</dbReference>
<keyword evidence="2" id="KW-0808">Transferase</keyword>
<dbReference type="EMBL" id="WJBH02000008">
    <property type="protein sequence ID" value="KAI9553925.1"/>
    <property type="molecule type" value="Genomic_DNA"/>
</dbReference>
<sequence length="252" mass="28666">MSDFARENKAIGADIYIHTIFARGTFKHVYKGNYTKGERAGEECVCKIFKSGSVFQESYFEVELKVVAKALEIVNRFNRGKHIDQNIWLNQPEVWTFLTWNRLGEKAIIEPMITNFEKFNSNTGWTPEESSPWINAMQALSHFSYHTTNRHALLCDLQGGVYKDGFVLTDPVIMSTNQEYGPTDLGAHGISTFFASHQCSKYCKAHWLVPHDQKTYFTVQKGSAMVLPGRQSRAALTCRLPGLLENLSIQEE</sequence>